<dbReference type="PANTHER" id="PTHR10357">
    <property type="entry name" value="ALPHA-AMYLASE FAMILY MEMBER"/>
    <property type="match status" value="1"/>
</dbReference>
<protein>
    <submittedName>
        <fullName evidence="5">Alpha-glucosidase</fullName>
    </submittedName>
</protein>
<dbReference type="EMBL" id="VUMN01000018">
    <property type="protein sequence ID" value="MSS58859.1"/>
    <property type="molecule type" value="Genomic_DNA"/>
</dbReference>
<dbReference type="InterPro" id="IPR045857">
    <property type="entry name" value="O16G_dom_2"/>
</dbReference>
<dbReference type="InterPro" id="IPR056300">
    <property type="entry name" value="SusG-like_C"/>
</dbReference>
<keyword evidence="2" id="KW-0378">Hydrolase</keyword>
<evidence type="ECO:0000256" key="1">
    <source>
        <dbReference type="ARBA" id="ARBA00008061"/>
    </source>
</evidence>
<dbReference type="InterPro" id="IPR013780">
    <property type="entry name" value="Glyco_hydro_b"/>
</dbReference>
<dbReference type="InterPro" id="IPR006047">
    <property type="entry name" value="GH13_cat_dom"/>
</dbReference>
<evidence type="ECO:0000313" key="6">
    <source>
        <dbReference type="Proteomes" id="UP000461880"/>
    </source>
</evidence>
<name>A0A7X2NSQ5_9FIRM</name>
<dbReference type="GO" id="GO:0009313">
    <property type="term" value="P:oligosaccharide catabolic process"/>
    <property type="evidence" value="ECO:0007669"/>
    <property type="project" value="TreeGrafter"/>
</dbReference>
<dbReference type="Pfam" id="PF23915">
    <property type="entry name" value="SusG_C"/>
    <property type="match status" value="1"/>
</dbReference>
<evidence type="ECO:0000256" key="3">
    <source>
        <dbReference type="ARBA" id="ARBA00023295"/>
    </source>
</evidence>
<feature type="domain" description="Glycosyl hydrolase family 13 catalytic" evidence="4">
    <location>
        <begin position="11"/>
        <end position="418"/>
    </location>
</feature>
<proteinExistence type="inferred from homology"/>
<dbReference type="CDD" id="cd11333">
    <property type="entry name" value="AmyAc_SI_OligoGlu_DGase"/>
    <property type="match status" value="1"/>
</dbReference>
<dbReference type="SUPFAM" id="SSF51011">
    <property type="entry name" value="Glycosyl hydrolase domain"/>
    <property type="match status" value="1"/>
</dbReference>
<dbReference type="RefSeq" id="WP_154504846.1">
    <property type="nucleotide sequence ID" value="NZ_VUMN01000018.1"/>
</dbReference>
<dbReference type="PANTHER" id="PTHR10357:SF179">
    <property type="entry name" value="NEUTRAL AND BASIC AMINO ACID TRANSPORT PROTEIN RBAT"/>
    <property type="match status" value="1"/>
</dbReference>
<gene>
    <name evidence="5" type="ORF">FYJ51_08045</name>
</gene>
<dbReference type="SUPFAM" id="SSF51445">
    <property type="entry name" value="(Trans)glycosidases"/>
    <property type="match status" value="1"/>
</dbReference>
<evidence type="ECO:0000313" key="5">
    <source>
        <dbReference type="EMBL" id="MSS58859.1"/>
    </source>
</evidence>
<keyword evidence="3" id="KW-0326">Glycosidase</keyword>
<dbReference type="Pfam" id="PF00128">
    <property type="entry name" value="Alpha-amylase"/>
    <property type="match status" value="1"/>
</dbReference>
<dbReference type="FunFam" id="3.20.20.80:FF:000064">
    <property type="entry name" value="Oligo-1,6-glucosidase"/>
    <property type="match status" value="1"/>
</dbReference>
<comment type="caution">
    <text evidence="5">The sequence shown here is derived from an EMBL/GenBank/DDBJ whole genome shotgun (WGS) entry which is preliminary data.</text>
</comment>
<dbReference type="Proteomes" id="UP000461880">
    <property type="component" value="Unassembled WGS sequence"/>
</dbReference>
<evidence type="ECO:0000259" key="4">
    <source>
        <dbReference type="SMART" id="SM00642"/>
    </source>
</evidence>
<accession>A0A7X2NSQ5</accession>
<dbReference type="Gene3D" id="3.20.20.80">
    <property type="entry name" value="Glycosidases"/>
    <property type="match status" value="1"/>
</dbReference>
<dbReference type="Gene3D" id="2.60.40.1180">
    <property type="entry name" value="Golgi alpha-mannosidase II"/>
    <property type="match status" value="1"/>
</dbReference>
<dbReference type="SMART" id="SM00642">
    <property type="entry name" value="Aamy"/>
    <property type="match status" value="1"/>
</dbReference>
<organism evidence="5 6">
    <name type="scientific">Stecheria intestinalis</name>
    <dbReference type="NCBI Taxonomy" id="2606630"/>
    <lineage>
        <taxon>Bacteria</taxon>
        <taxon>Bacillati</taxon>
        <taxon>Bacillota</taxon>
        <taxon>Erysipelotrichia</taxon>
        <taxon>Erysipelotrichales</taxon>
        <taxon>Erysipelotrichaceae</taxon>
        <taxon>Stecheria</taxon>
    </lineage>
</organism>
<sequence length="559" mass="65304">MFDYKHAVIYQIWPRSFQDSDRNGIGDLSGIRSRLDYLSDLGIDAIWLSPVYASPNTDYGYDISDYYAVNPEYGTMEDLKLLIREAKERHIAILMDLVANHTSTRHPWFQEALKNPDSPYRDWYIFRKGTVSSPPNNWLSFFGVSAWQKAEDDMWYLTLYTEQQADLNWRCPEVRKEIAKIVNFYLDLGVEGFRLDTINTIDKDPDFPSQNPEKKGLQFPGNLVLDRPMVKQWLKELEEESWGRRDAFALGEGVMTTEASVKEYCGNGKPLQMMFQFDTVCLGYGELGKYDPRKLYLITNQQFKQVTRKWMTAQQRDHTWLGNYLSNHDHKRHLDRFGNDGKYRVRSAEMLALYNFTLYGTPFIYQGEEIAMTNPKLKKQDWRDYEAFHSSKAMTEILHIPPFLAEKITSFVDRDNARTPMQWSDQKNAGFTEGVPWIQVNPDYPAWNVKSEQADPDSVLNFYQALIRLHHEHEALCTGSWRELIPDHPHVLAYVRENEEERLTVILNLSRHAQKAVLPENEIVPSEDLLTSTVPRALTAEMKLLPYEAHLFLHRKHHS</sequence>
<reference evidence="5 6" key="1">
    <citation type="submission" date="2019-08" db="EMBL/GenBank/DDBJ databases">
        <title>In-depth cultivation of the pig gut microbiome towards novel bacterial diversity and tailored functional studies.</title>
        <authorList>
            <person name="Wylensek D."/>
            <person name="Hitch T.C.A."/>
            <person name="Clavel T."/>
        </authorList>
    </citation>
    <scope>NUCLEOTIDE SEQUENCE [LARGE SCALE GENOMIC DNA]</scope>
    <source>
        <strain evidence="5 6">Oil+RF-744-GAM-WT-6</strain>
    </source>
</reference>
<comment type="similarity">
    <text evidence="1">Belongs to the glycosyl hydrolase 13 family.</text>
</comment>
<dbReference type="GO" id="GO:0004556">
    <property type="term" value="F:alpha-amylase activity"/>
    <property type="evidence" value="ECO:0007669"/>
    <property type="project" value="TreeGrafter"/>
</dbReference>
<dbReference type="InterPro" id="IPR017853">
    <property type="entry name" value="GH"/>
</dbReference>
<dbReference type="AlphaFoldDB" id="A0A7X2NSQ5"/>
<keyword evidence="6" id="KW-1185">Reference proteome</keyword>
<evidence type="ECO:0000256" key="2">
    <source>
        <dbReference type="ARBA" id="ARBA00022801"/>
    </source>
</evidence>
<dbReference type="Gene3D" id="3.90.400.10">
    <property type="entry name" value="Oligo-1,6-glucosidase, Domain 2"/>
    <property type="match status" value="1"/>
</dbReference>